<keyword evidence="2" id="KW-0812">Transmembrane</keyword>
<evidence type="ECO:0000313" key="5">
    <source>
        <dbReference type="Proteomes" id="UP000033072"/>
    </source>
</evidence>
<dbReference type="Pfam" id="PF07790">
    <property type="entry name" value="Pilin_N"/>
    <property type="match status" value="1"/>
</dbReference>
<accession>A0A0E3RYR2</accession>
<dbReference type="Proteomes" id="UP000033072">
    <property type="component" value="Chromosome"/>
</dbReference>
<protein>
    <recommendedName>
        <fullName evidence="3">Archaeal Type IV pilin N-terminal domain-containing protein</fullName>
    </recommendedName>
</protein>
<keyword evidence="2" id="KW-1133">Transmembrane helix</keyword>
<name>A0A0E3RYR2_9EURY</name>
<gene>
    <name evidence="4" type="ORF">MSLAZ_0103</name>
</gene>
<dbReference type="AlphaFoldDB" id="A0A0E3RYR2"/>
<feature type="transmembrane region" description="Helical" evidence="2">
    <location>
        <begin position="21"/>
        <end position="41"/>
    </location>
</feature>
<dbReference type="EMBL" id="CP009515">
    <property type="protein sequence ID" value="AKB73364.1"/>
    <property type="molecule type" value="Genomic_DNA"/>
</dbReference>
<feature type="domain" description="Archaeal Type IV pilin N-terminal" evidence="3">
    <location>
        <begin position="14"/>
        <end position="88"/>
    </location>
</feature>
<evidence type="ECO:0000256" key="1">
    <source>
        <dbReference type="SAM" id="MobiDB-lite"/>
    </source>
</evidence>
<dbReference type="RefSeq" id="WP_232308637.1">
    <property type="nucleotide sequence ID" value="NZ_CP009515.1"/>
</dbReference>
<dbReference type="GeneID" id="32210055"/>
<feature type="compositionally biased region" description="Polar residues" evidence="1">
    <location>
        <begin position="174"/>
        <end position="188"/>
    </location>
</feature>
<evidence type="ECO:0000313" key="4">
    <source>
        <dbReference type="EMBL" id="AKB73364.1"/>
    </source>
</evidence>
<sequence length="346" mass="38756">MLNRTEKKITSDEQAVSEVMGQVLLVGIAVIMLSSLSVFVFSQDGPADIPHTDVLEIMDTSTDTICLKHGGGEPIRAEDAEIILNINGKKYVYTSSQIYKSLGNRSVWDVGDTIEINTMSTWTVDLKNRDEVELYLVDTPSKELIRKSSLTTEFQKRAGLATWLTPMGEISDTSTGYGDNKQAHASDSNTEDAKGDDNENKNCTTHYPPENATNPGIYQEFDFGFNPIAYGVRPDDTFCNVTLVISYYCHDSSIKEIKLKFYDIDEYGNEKWVYSEPIYNPVTDNAANSNFLFKSINLTDHINTYDDLANFKVRIEASTTANPSAKKQISIDYMALWVEQTSIESE</sequence>
<dbReference type="STRING" id="1434111.MSLAZ_0103"/>
<evidence type="ECO:0000259" key="3">
    <source>
        <dbReference type="Pfam" id="PF07790"/>
    </source>
</evidence>
<dbReference type="HOGENOM" id="CLU_074281_0_0_2"/>
<proteinExistence type="predicted"/>
<feature type="compositionally biased region" description="Basic and acidic residues" evidence="1">
    <location>
        <begin position="191"/>
        <end position="200"/>
    </location>
</feature>
<dbReference type="PATRIC" id="fig|1434111.4.peg.123"/>
<organism evidence="4 5">
    <name type="scientific">Methanosarcina lacustris Z-7289</name>
    <dbReference type="NCBI Taxonomy" id="1434111"/>
    <lineage>
        <taxon>Archaea</taxon>
        <taxon>Methanobacteriati</taxon>
        <taxon>Methanobacteriota</taxon>
        <taxon>Stenosarchaea group</taxon>
        <taxon>Methanomicrobia</taxon>
        <taxon>Methanosarcinales</taxon>
        <taxon>Methanosarcinaceae</taxon>
        <taxon>Methanosarcina</taxon>
    </lineage>
</organism>
<evidence type="ECO:0000256" key="2">
    <source>
        <dbReference type="SAM" id="Phobius"/>
    </source>
</evidence>
<reference evidence="4 5" key="1">
    <citation type="submission" date="2014-07" db="EMBL/GenBank/DDBJ databases">
        <title>Methanogenic archaea and the global carbon cycle.</title>
        <authorList>
            <person name="Henriksen J.R."/>
            <person name="Luke J."/>
            <person name="Reinhart S."/>
            <person name="Benedict M.N."/>
            <person name="Youngblut N.D."/>
            <person name="Metcalf M.E."/>
            <person name="Whitaker R.J."/>
            <person name="Metcalf W.W."/>
        </authorList>
    </citation>
    <scope>NUCLEOTIDE SEQUENCE [LARGE SCALE GENOMIC DNA]</scope>
    <source>
        <strain evidence="4 5">Z-7289</strain>
    </source>
</reference>
<keyword evidence="2" id="KW-0472">Membrane</keyword>
<feature type="compositionally biased region" description="Polar residues" evidence="1">
    <location>
        <begin position="201"/>
        <end position="211"/>
    </location>
</feature>
<dbReference type="PANTHER" id="PTHR38138">
    <property type="entry name" value="VNG6441H"/>
    <property type="match status" value="1"/>
</dbReference>
<dbReference type="KEGG" id="mls:MSLAZ_0103"/>
<keyword evidence="5" id="KW-1185">Reference proteome</keyword>
<dbReference type="PANTHER" id="PTHR38138:SF1">
    <property type="entry name" value="ARCHAEAL TYPE IV PILIN N-TERMINAL DOMAIN-CONTAINING PROTEIN"/>
    <property type="match status" value="1"/>
</dbReference>
<dbReference type="InterPro" id="IPR012859">
    <property type="entry name" value="Pilin_N_archaeal"/>
</dbReference>
<feature type="region of interest" description="Disordered" evidence="1">
    <location>
        <begin position="174"/>
        <end position="211"/>
    </location>
</feature>